<dbReference type="OrthoDB" id="7204250at2"/>
<sequence>MQTMPSARPTVIITRPEPDAAQFAERARVTLGAAVEIVCAPLVEIDPLSQVIEFIHDEQVIFTSRNAVRLAPHGVGRTAFCVGQRTADLALDAGYRAVSADGDASDLINLLKAQSSGPLVHVRGEQTTLSFSNALAALGLVVRDIVAYRQVAKELPVDVVSKILREQRTIVTAFSANAAEVLSKHVAGNKAASTLVAISSSAAAPLTGCFAKTVVASTMDAAGLLAAVQVICDDLSKQTSG</sequence>
<reference evidence="2 3" key="1">
    <citation type="submission" date="2015-04" db="EMBL/GenBank/DDBJ databases">
        <authorList>
            <person name="Syromyatnikov M.Y."/>
            <person name="Popov V.N."/>
        </authorList>
    </citation>
    <scope>NUCLEOTIDE SEQUENCE [LARGE SCALE GENOMIC DNA]</scope>
    <source>
        <strain evidence="2 3">CECT 5292</strain>
    </source>
</reference>
<feature type="domain" description="Tetrapyrrole biosynthesis uroporphyrinogen III synthase" evidence="1">
    <location>
        <begin position="35"/>
        <end position="225"/>
    </location>
</feature>
<evidence type="ECO:0000313" key="3">
    <source>
        <dbReference type="Proteomes" id="UP000048949"/>
    </source>
</evidence>
<dbReference type="EMBL" id="CVQV01000005">
    <property type="protein sequence ID" value="CRK75187.1"/>
    <property type="molecule type" value="Genomic_DNA"/>
</dbReference>
<organism evidence="2 3">
    <name type="scientific">Nereida ignava</name>
    <dbReference type="NCBI Taxonomy" id="282199"/>
    <lineage>
        <taxon>Bacteria</taxon>
        <taxon>Pseudomonadati</taxon>
        <taxon>Pseudomonadota</taxon>
        <taxon>Alphaproteobacteria</taxon>
        <taxon>Rhodobacterales</taxon>
        <taxon>Roseobacteraceae</taxon>
        <taxon>Nereida</taxon>
    </lineage>
</organism>
<name>A0A0U1NKF2_9RHOB</name>
<accession>A0A0U1NKF2</accession>
<dbReference type="RefSeq" id="WP_048598585.1">
    <property type="nucleotide sequence ID" value="NZ_CVPC01000005.1"/>
</dbReference>
<gene>
    <name evidence="2" type="ORF">NIG5292_01230</name>
</gene>
<dbReference type="Gene3D" id="3.40.50.10090">
    <property type="match status" value="2"/>
</dbReference>
<dbReference type="InterPro" id="IPR003754">
    <property type="entry name" value="4pyrrol_synth_uPrphyn_synth"/>
</dbReference>
<keyword evidence="3" id="KW-1185">Reference proteome</keyword>
<dbReference type="SUPFAM" id="SSF69618">
    <property type="entry name" value="HemD-like"/>
    <property type="match status" value="1"/>
</dbReference>
<dbReference type="Pfam" id="PF02602">
    <property type="entry name" value="HEM4"/>
    <property type="match status" value="1"/>
</dbReference>
<dbReference type="GO" id="GO:0004852">
    <property type="term" value="F:uroporphyrinogen-III synthase activity"/>
    <property type="evidence" value="ECO:0007669"/>
    <property type="project" value="InterPro"/>
</dbReference>
<dbReference type="GO" id="GO:0033014">
    <property type="term" value="P:tetrapyrrole biosynthetic process"/>
    <property type="evidence" value="ECO:0007669"/>
    <property type="project" value="InterPro"/>
</dbReference>
<dbReference type="CDD" id="cd06578">
    <property type="entry name" value="HemD"/>
    <property type="match status" value="1"/>
</dbReference>
<dbReference type="AlphaFoldDB" id="A0A0U1NKF2"/>
<dbReference type="STRING" id="282199.GCA_001049735_01229"/>
<proteinExistence type="predicted"/>
<evidence type="ECO:0000259" key="1">
    <source>
        <dbReference type="Pfam" id="PF02602"/>
    </source>
</evidence>
<evidence type="ECO:0000313" key="2">
    <source>
        <dbReference type="EMBL" id="CRK75187.1"/>
    </source>
</evidence>
<protein>
    <submittedName>
        <fullName evidence="2">Uroporphyrinogen-III synthase</fullName>
    </submittedName>
</protein>
<dbReference type="Proteomes" id="UP000048949">
    <property type="component" value="Unassembled WGS sequence"/>
</dbReference>
<dbReference type="InterPro" id="IPR036108">
    <property type="entry name" value="4pyrrol_syn_uPrphyn_synt_sf"/>
</dbReference>